<dbReference type="InterPro" id="IPR013210">
    <property type="entry name" value="LRR_N_plant-typ"/>
</dbReference>
<dbReference type="SUPFAM" id="SSF52058">
    <property type="entry name" value="L domain-like"/>
    <property type="match status" value="1"/>
</dbReference>
<organism evidence="11 12">
    <name type="scientific">Digitaria exilis</name>
    <dbReference type="NCBI Taxonomy" id="1010633"/>
    <lineage>
        <taxon>Eukaryota</taxon>
        <taxon>Viridiplantae</taxon>
        <taxon>Streptophyta</taxon>
        <taxon>Embryophyta</taxon>
        <taxon>Tracheophyta</taxon>
        <taxon>Spermatophyta</taxon>
        <taxon>Magnoliopsida</taxon>
        <taxon>Liliopsida</taxon>
        <taxon>Poales</taxon>
        <taxon>Poaceae</taxon>
        <taxon>PACMAD clade</taxon>
        <taxon>Panicoideae</taxon>
        <taxon>Panicodae</taxon>
        <taxon>Paniceae</taxon>
        <taxon>Anthephorinae</taxon>
        <taxon>Digitaria</taxon>
    </lineage>
</organism>
<feature type="signal peptide" evidence="9">
    <location>
        <begin position="1"/>
        <end position="24"/>
    </location>
</feature>
<evidence type="ECO:0000256" key="6">
    <source>
        <dbReference type="ARBA" id="ARBA00022989"/>
    </source>
</evidence>
<dbReference type="OrthoDB" id="695689at2759"/>
<dbReference type="GO" id="GO:0016020">
    <property type="term" value="C:membrane"/>
    <property type="evidence" value="ECO:0007669"/>
    <property type="project" value="UniProtKB-SubCell"/>
</dbReference>
<dbReference type="EMBL" id="JACEFO010002390">
    <property type="protein sequence ID" value="KAF8661977.1"/>
    <property type="molecule type" value="Genomic_DNA"/>
</dbReference>
<dbReference type="InterPro" id="IPR032675">
    <property type="entry name" value="LRR_dom_sf"/>
</dbReference>
<gene>
    <name evidence="11" type="ORF">HU200_056591</name>
</gene>
<evidence type="ECO:0000256" key="3">
    <source>
        <dbReference type="ARBA" id="ARBA00022692"/>
    </source>
</evidence>
<evidence type="ECO:0000256" key="2">
    <source>
        <dbReference type="ARBA" id="ARBA00022614"/>
    </source>
</evidence>
<evidence type="ECO:0000259" key="10">
    <source>
        <dbReference type="Pfam" id="PF08263"/>
    </source>
</evidence>
<dbReference type="Gene3D" id="3.80.10.10">
    <property type="entry name" value="Ribonuclease Inhibitor"/>
    <property type="match status" value="1"/>
</dbReference>
<evidence type="ECO:0000256" key="4">
    <source>
        <dbReference type="ARBA" id="ARBA00022729"/>
    </source>
</evidence>
<dbReference type="InterPro" id="IPR001611">
    <property type="entry name" value="Leu-rich_rpt"/>
</dbReference>
<feature type="domain" description="Leucine-rich repeat-containing N-terminal plant-type" evidence="10">
    <location>
        <begin position="41"/>
        <end position="77"/>
    </location>
</feature>
<evidence type="ECO:0000256" key="5">
    <source>
        <dbReference type="ARBA" id="ARBA00022737"/>
    </source>
</evidence>
<accession>A0A835ACF5</accession>
<evidence type="ECO:0000256" key="1">
    <source>
        <dbReference type="ARBA" id="ARBA00004479"/>
    </source>
</evidence>
<evidence type="ECO:0000313" key="11">
    <source>
        <dbReference type="EMBL" id="KAF8661977.1"/>
    </source>
</evidence>
<protein>
    <recommendedName>
        <fullName evidence="10">Leucine-rich repeat-containing N-terminal plant-type domain-containing protein</fullName>
    </recommendedName>
</protein>
<comment type="caution">
    <text evidence="11">The sequence shown here is derived from an EMBL/GenBank/DDBJ whole genome shotgun (WGS) entry which is preliminary data.</text>
</comment>
<dbReference type="PANTHER" id="PTHR48063">
    <property type="entry name" value="LRR RECEPTOR-LIKE KINASE"/>
    <property type="match status" value="1"/>
</dbReference>
<name>A0A835ACF5_9POAL</name>
<evidence type="ECO:0000256" key="9">
    <source>
        <dbReference type="SAM" id="SignalP"/>
    </source>
</evidence>
<dbReference type="AlphaFoldDB" id="A0A835ACF5"/>
<keyword evidence="7" id="KW-0472">Membrane</keyword>
<keyword evidence="3" id="KW-0812">Transmembrane</keyword>
<keyword evidence="12" id="KW-1185">Reference proteome</keyword>
<reference evidence="11" key="1">
    <citation type="submission" date="2020-07" db="EMBL/GenBank/DDBJ databases">
        <title>Genome sequence and genetic diversity analysis of an under-domesticated orphan crop, white fonio (Digitaria exilis).</title>
        <authorList>
            <person name="Bennetzen J.L."/>
            <person name="Chen S."/>
            <person name="Ma X."/>
            <person name="Wang X."/>
            <person name="Yssel A.E.J."/>
            <person name="Chaluvadi S.R."/>
            <person name="Johnson M."/>
            <person name="Gangashetty P."/>
            <person name="Hamidou F."/>
            <person name="Sanogo M.D."/>
            <person name="Zwaenepoel A."/>
            <person name="Wallace J."/>
            <person name="Van De Peer Y."/>
            <person name="Van Deynze A."/>
        </authorList>
    </citation>
    <scope>NUCLEOTIDE SEQUENCE</scope>
    <source>
        <tissue evidence="11">Leaves</tissue>
    </source>
</reference>
<dbReference type="Proteomes" id="UP000636709">
    <property type="component" value="Unassembled WGS sequence"/>
</dbReference>
<dbReference type="Pfam" id="PF13855">
    <property type="entry name" value="LRR_8"/>
    <property type="match status" value="1"/>
</dbReference>
<evidence type="ECO:0000256" key="8">
    <source>
        <dbReference type="ARBA" id="ARBA00023180"/>
    </source>
</evidence>
<feature type="chain" id="PRO_5032443766" description="Leucine-rich repeat-containing N-terminal plant-type domain-containing protein" evidence="9">
    <location>
        <begin position="25"/>
        <end position="230"/>
    </location>
</feature>
<dbReference type="InterPro" id="IPR046956">
    <property type="entry name" value="RLP23-like"/>
</dbReference>
<proteinExistence type="predicted"/>
<keyword evidence="6" id="KW-1133">Transmembrane helix</keyword>
<keyword evidence="4 9" id="KW-0732">Signal</keyword>
<keyword evidence="5" id="KW-0677">Repeat</keyword>
<evidence type="ECO:0000313" key="12">
    <source>
        <dbReference type="Proteomes" id="UP000636709"/>
    </source>
</evidence>
<keyword evidence="8" id="KW-0325">Glycoprotein</keyword>
<sequence>MDAAAAAALLWQLIILITSAATAASSVHPPQQSHGGCLAVERAALLSFRQGITADPLNLLGSWQGLDCCQWNGVRCSNRTGHVVKLDLRNTFFWEDQLNLYMDNPHGMQGQLGNLTRLLYLDLNSIYYLQQLYSSDVSWLRHLSSLEHLDLSGVSLSTASDWAHVVNMLLSLRILRLEECGLSMSKPPLIHSNLTALEELDLSSNNFNGPLPPNWFWDINTLRTLNLQLC</sequence>
<keyword evidence="2" id="KW-0433">Leucine-rich repeat</keyword>
<comment type="subcellular location">
    <subcellularLocation>
        <location evidence="1">Membrane</location>
        <topology evidence="1">Single-pass type I membrane protein</topology>
    </subcellularLocation>
</comment>
<evidence type="ECO:0000256" key="7">
    <source>
        <dbReference type="ARBA" id="ARBA00023136"/>
    </source>
</evidence>
<dbReference type="Pfam" id="PF08263">
    <property type="entry name" value="LRRNT_2"/>
    <property type="match status" value="1"/>
</dbReference>